<dbReference type="AlphaFoldDB" id="A0A1I7X8F1"/>
<reference evidence="3" key="1">
    <citation type="submission" date="2016-11" db="UniProtKB">
        <authorList>
            <consortium name="WormBaseParasite"/>
        </authorList>
    </citation>
    <scope>IDENTIFICATION</scope>
</reference>
<evidence type="ECO:0000313" key="2">
    <source>
        <dbReference type="Proteomes" id="UP000095283"/>
    </source>
</evidence>
<keyword evidence="2" id="KW-1185">Reference proteome</keyword>
<dbReference type="WBParaSite" id="Hba_13702">
    <property type="protein sequence ID" value="Hba_13702"/>
    <property type="gene ID" value="Hba_13702"/>
</dbReference>
<protein>
    <submittedName>
        <fullName evidence="3">Uncharacterized protein</fullName>
    </submittedName>
</protein>
<feature type="region of interest" description="Disordered" evidence="1">
    <location>
        <begin position="38"/>
        <end position="59"/>
    </location>
</feature>
<dbReference type="Proteomes" id="UP000095283">
    <property type="component" value="Unplaced"/>
</dbReference>
<name>A0A1I7X8F1_HETBA</name>
<sequence>MFSHSPLIPFALVTDTLEIFARESLPVKELLRSYPSDEFGNKEEAETARTSGNRADPTLRFHPPLPFEKRLENIPGSVLAGDLLRPTTFSNTFESASFVGLLKSFRKPPIRSGSN</sequence>
<evidence type="ECO:0000313" key="3">
    <source>
        <dbReference type="WBParaSite" id="Hba_13702"/>
    </source>
</evidence>
<evidence type="ECO:0000256" key="1">
    <source>
        <dbReference type="SAM" id="MobiDB-lite"/>
    </source>
</evidence>
<organism evidence="2 3">
    <name type="scientific">Heterorhabditis bacteriophora</name>
    <name type="common">Entomopathogenic nematode worm</name>
    <dbReference type="NCBI Taxonomy" id="37862"/>
    <lineage>
        <taxon>Eukaryota</taxon>
        <taxon>Metazoa</taxon>
        <taxon>Ecdysozoa</taxon>
        <taxon>Nematoda</taxon>
        <taxon>Chromadorea</taxon>
        <taxon>Rhabditida</taxon>
        <taxon>Rhabditina</taxon>
        <taxon>Rhabditomorpha</taxon>
        <taxon>Strongyloidea</taxon>
        <taxon>Heterorhabditidae</taxon>
        <taxon>Heterorhabditis</taxon>
    </lineage>
</organism>
<proteinExistence type="predicted"/>
<accession>A0A1I7X8F1</accession>